<dbReference type="InterPro" id="IPR057566">
    <property type="entry name" value="TPR_TTI1_N"/>
</dbReference>
<dbReference type="PANTHER" id="PTHR18460:SF3">
    <property type="entry name" value="TELO2-INTERACTING PROTEIN 1 HOMOLOG"/>
    <property type="match status" value="1"/>
</dbReference>
<dbReference type="InterPro" id="IPR052587">
    <property type="entry name" value="TELO2-interacting_protein_1"/>
</dbReference>
<feature type="compositionally biased region" description="Basic and acidic residues" evidence="1">
    <location>
        <begin position="872"/>
        <end position="893"/>
    </location>
</feature>
<evidence type="ECO:0000313" key="4">
    <source>
        <dbReference type="EMBL" id="THH13475.1"/>
    </source>
</evidence>
<dbReference type="Pfam" id="PF24181">
    <property type="entry name" value="TPR_TTI1_C"/>
    <property type="match status" value="1"/>
</dbReference>
<feature type="region of interest" description="Disordered" evidence="1">
    <location>
        <begin position="819"/>
        <end position="839"/>
    </location>
</feature>
<dbReference type="Gene3D" id="1.25.10.10">
    <property type="entry name" value="Leucine-rich Repeat Variant"/>
    <property type="match status" value="1"/>
</dbReference>
<evidence type="ECO:0000259" key="3">
    <source>
        <dbReference type="Pfam" id="PF24181"/>
    </source>
</evidence>
<protein>
    <recommendedName>
        <fullName evidence="6">TEL2-interacting protein 1</fullName>
    </recommendedName>
</protein>
<evidence type="ECO:0008006" key="6">
    <source>
        <dbReference type="Google" id="ProtNLM"/>
    </source>
</evidence>
<dbReference type="InterPro" id="IPR049362">
    <property type="entry name" value="TTI1_rpt"/>
</dbReference>
<dbReference type="SUPFAM" id="SSF48371">
    <property type="entry name" value="ARM repeat"/>
    <property type="match status" value="1"/>
</dbReference>
<organism evidence="4 5">
    <name type="scientific">Bondarzewia mesenterica</name>
    <dbReference type="NCBI Taxonomy" id="1095465"/>
    <lineage>
        <taxon>Eukaryota</taxon>
        <taxon>Fungi</taxon>
        <taxon>Dikarya</taxon>
        <taxon>Basidiomycota</taxon>
        <taxon>Agaricomycotina</taxon>
        <taxon>Agaricomycetes</taxon>
        <taxon>Russulales</taxon>
        <taxon>Bondarzewiaceae</taxon>
        <taxon>Bondarzewia</taxon>
    </lineage>
</organism>
<dbReference type="AlphaFoldDB" id="A0A4S4LNC9"/>
<dbReference type="InterPro" id="IPR011989">
    <property type="entry name" value="ARM-like"/>
</dbReference>
<proteinExistence type="predicted"/>
<feature type="domain" description="TTI1 C-terminal TPR" evidence="3">
    <location>
        <begin position="808"/>
        <end position="1096"/>
    </location>
</feature>
<comment type="caution">
    <text evidence="4">The sequence shown here is derived from an EMBL/GenBank/DDBJ whole genome shotgun (WGS) entry which is preliminary data.</text>
</comment>
<gene>
    <name evidence="4" type="ORF">EW146_g6745</name>
</gene>
<dbReference type="InterPro" id="IPR057567">
    <property type="entry name" value="TPR_TTI1_C"/>
</dbReference>
<dbReference type="Pfam" id="PF24173">
    <property type="entry name" value="TPR_TTI1_N"/>
    <property type="match status" value="1"/>
</dbReference>
<dbReference type="OrthoDB" id="49511at2759"/>
<dbReference type="Proteomes" id="UP000310158">
    <property type="component" value="Unassembled WGS sequence"/>
</dbReference>
<feature type="domain" description="TTI1 N-terminal TPR" evidence="2">
    <location>
        <begin position="7"/>
        <end position="372"/>
    </location>
</feature>
<accession>A0A4S4LNC9</accession>
<name>A0A4S4LNC9_9AGAM</name>
<dbReference type="Pfam" id="PF21547">
    <property type="entry name" value="TTI1"/>
    <property type="match status" value="1"/>
</dbReference>
<dbReference type="PANTHER" id="PTHR18460">
    <property type="entry name" value="TEL2 INTERACTING PROTEIN 1 TTI1 FAMILY MEMBER"/>
    <property type="match status" value="1"/>
</dbReference>
<feature type="region of interest" description="Disordered" evidence="1">
    <location>
        <begin position="857"/>
        <end position="905"/>
    </location>
</feature>
<keyword evidence="5" id="KW-1185">Reference proteome</keyword>
<dbReference type="EMBL" id="SGPL01000351">
    <property type="protein sequence ID" value="THH13475.1"/>
    <property type="molecule type" value="Genomic_DNA"/>
</dbReference>
<evidence type="ECO:0000259" key="2">
    <source>
        <dbReference type="Pfam" id="PF24173"/>
    </source>
</evidence>
<dbReference type="InterPro" id="IPR016024">
    <property type="entry name" value="ARM-type_fold"/>
</dbReference>
<evidence type="ECO:0000256" key="1">
    <source>
        <dbReference type="SAM" id="MobiDB-lite"/>
    </source>
</evidence>
<reference evidence="4 5" key="1">
    <citation type="submission" date="2019-02" db="EMBL/GenBank/DDBJ databases">
        <title>Genome sequencing of the rare red list fungi Bondarzewia mesenterica.</title>
        <authorList>
            <person name="Buettner E."/>
            <person name="Kellner H."/>
        </authorList>
    </citation>
    <scope>NUCLEOTIDE SEQUENCE [LARGE SCALE GENOMIC DNA]</scope>
    <source>
        <strain evidence="4 5">DSM 108281</strain>
    </source>
</reference>
<dbReference type="GO" id="GO:0005737">
    <property type="term" value="C:cytoplasm"/>
    <property type="evidence" value="ECO:0007669"/>
    <property type="project" value="TreeGrafter"/>
</dbReference>
<evidence type="ECO:0000313" key="5">
    <source>
        <dbReference type="Proteomes" id="UP000310158"/>
    </source>
</evidence>
<sequence>MPPQDAFHELKEICVPLLENSSLTPPVIPRVLSLLSSLNSTLQKFNTSGHVLAPSLVSYVIFPLTSIFRRNASSAIPDQVLERSLNALSLLCEGWWWDCDLRAWEQLFMLCGAIIGGIEGKGKGKDRDDETKDAAVRCLFSLTRKRDDSEDPMLSATNSSRARDTFAKFQTHGRSSQFVPILGQTIDSLIVTAGSRHLSLQRRSLQVLRILVAHYAADDFVPSILPGVVSAMTRVVLGVTSSKGWTNGDIVADALPVMQEIITRSIADEVCLKEGAIRGVTDLDDLVDLMSESQEIKVEVKPFSTSRTPTWLRATSAQLHIALNTLTPLVSHPTPAALSALSAFSSTILASTALSLPQSQPLFLSFLLSLSQSPFESVSTNARNALQQLLVYPSKIRHSLLQTLLQTTRDNLAALPRLLPSHSDQKVEHIAGQVEAVCRLATSGDSTSIYTPTRLSTVSTGIGKLLGPMGGIEKWGWRLLSVLEFDIPPFNISGASSAQLMLEAEPDNSPSIVFPDITLKHVSTRSTQVALERMFRALGDAAGDDCLFSVEWFISVGRNRRDAKGVAALWCACRLLEGISGISLSTADTSTVIRRNCGRRAQKIARGLVRGMAELWDEDPFALDPPPQLSEDLTDDSPTTEHVKGLISLDPSLQIGRVGVSPPRPSSSQPLLRKCLALRLLSISSAFLQAQFMPMLLYTLYPVLHSIVSPISYLSHTGLAALGFITSSMSYASPANLLLSNFDYALDAVSRRLTRQRLDIDATKVLAVLVRLVGHDVVRKAGDVVEECFDRLDEYHGYEVIVEGLVEVLGEVVKVVEEDEENHATREEDPGLNMTLPPDTGRMDSFVVWFQRRHDPPLEENDTANYGPAPREPWEKRSGMPEEDQSPKAHDAPDPNAEAPPTPAQALTKQIVSRSMYFLTHGSPLIKARILTLLSSSVSVLPESALLPSIHEAWPFILNRLADTESFVVAAAAMLVESLSTHVGSFMFQRIWEDIWPRFKELVGKLDVADSQNALARRGPGGIGTESAYTHSHRLYRAMLKTMTATIRNVQGKDSSTWEMLLAFRRFLDRHAHEELQSCAVELYVAMREKNADVVWLVLRSTSGDIGDSMVFLREDKWDISNNTERILSSSDAM</sequence>